<name>A0A4Y3WXV7_9PSEU</name>
<comment type="caution">
    <text evidence="1">The sequence shown here is derived from an EMBL/GenBank/DDBJ whole genome shotgun (WGS) entry which is preliminary data.</text>
</comment>
<evidence type="ECO:0000313" key="2">
    <source>
        <dbReference type="Proteomes" id="UP000320338"/>
    </source>
</evidence>
<keyword evidence="2" id="KW-1185">Reference proteome</keyword>
<organism evidence="1 2">
    <name type="scientific">Pseudonocardia hydrocarbonoxydans</name>
    <dbReference type="NCBI Taxonomy" id="76726"/>
    <lineage>
        <taxon>Bacteria</taxon>
        <taxon>Bacillati</taxon>
        <taxon>Actinomycetota</taxon>
        <taxon>Actinomycetes</taxon>
        <taxon>Pseudonocardiales</taxon>
        <taxon>Pseudonocardiaceae</taxon>
        <taxon>Pseudonocardia</taxon>
    </lineage>
</organism>
<protein>
    <submittedName>
        <fullName evidence="1">Uncharacterized protein</fullName>
    </submittedName>
</protein>
<dbReference type="OrthoDB" id="3575936at2"/>
<evidence type="ECO:0000313" key="1">
    <source>
        <dbReference type="EMBL" id="GEC22960.1"/>
    </source>
</evidence>
<proteinExistence type="predicted"/>
<sequence>MPARTDRSRTVEQPSPTTQARMITKSSVVTSLTVRAAGLVPARLDLAHVGTAEQQLGLTLGTVLIYIRAGETARAVADGWSGAAVGARSLAPAVAGRRPLLIGPTTVGAMVRFAGLPDVTWASMPSRAGGAVPAMLRIEIGPVTWEVCDATAYTSMLRVWRQAARLLGENSTEDE</sequence>
<accession>A0A4Y3WXV7</accession>
<dbReference type="Proteomes" id="UP000320338">
    <property type="component" value="Unassembled WGS sequence"/>
</dbReference>
<reference evidence="1 2" key="1">
    <citation type="submission" date="2019-06" db="EMBL/GenBank/DDBJ databases">
        <title>Whole genome shotgun sequence of Pseudonocardia hydrocarbonoxydans NBRC 14498.</title>
        <authorList>
            <person name="Hosoyama A."/>
            <person name="Uohara A."/>
            <person name="Ohji S."/>
            <person name="Ichikawa N."/>
        </authorList>
    </citation>
    <scope>NUCLEOTIDE SEQUENCE [LARGE SCALE GENOMIC DNA]</scope>
    <source>
        <strain evidence="1 2">NBRC 14498</strain>
    </source>
</reference>
<dbReference type="RefSeq" id="WP_141282911.1">
    <property type="nucleotide sequence ID" value="NZ_BAAARZ010000119.1"/>
</dbReference>
<dbReference type="AlphaFoldDB" id="A0A4Y3WXV7"/>
<gene>
    <name evidence="1" type="ORF">PHY01_52430</name>
</gene>
<dbReference type="EMBL" id="BJNG01000076">
    <property type="protein sequence ID" value="GEC22960.1"/>
    <property type="molecule type" value="Genomic_DNA"/>
</dbReference>